<feature type="region of interest" description="Disordered" evidence="1">
    <location>
        <begin position="28"/>
        <end position="51"/>
    </location>
</feature>
<evidence type="ECO:0000313" key="2">
    <source>
        <dbReference type="EMBL" id="CAK9257539.1"/>
    </source>
</evidence>
<reference evidence="2" key="1">
    <citation type="submission" date="2024-02" db="EMBL/GenBank/DDBJ databases">
        <authorList>
            <consortium name="ELIXIR-Norway"/>
            <consortium name="Elixir Norway"/>
        </authorList>
    </citation>
    <scope>NUCLEOTIDE SEQUENCE</scope>
</reference>
<gene>
    <name evidence="2" type="ORF">CSSPJE1EN1_LOCUS3017</name>
</gene>
<accession>A0ABP0VST3</accession>
<protein>
    <submittedName>
        <fullName evidence="2">Uncharacterized protein</fullName>
    </submittedName>
</protein>
<proteinExistence type="predicted"/>
<sequence>MLNSDFIITSPVKENLLLTIALTQKRGGSQQAVDDDDDDDNNDDGGTGCLQPAADQQQIHELHHKVADVSIHQVLVGQFIALSSFLGFELGQDALRVRCESNAGGTSTISESLSVEYFARRFQAKDVVTEMEVEYCSMNWKKVDYICTLYGRRVGVSVTRAMSYPDPDAFSPQAAYRLLHKKLFGLVVARHGVIKQHSFLQSILHVWCETQRTANIMEAEYRGVLEELDISDDVIMVLTVAEGHHARPIFYEHCINNIWTLNLASKAA</sequence>
<dbReference type="EMBL" id="OZ020105">
    <property type="protein sequence ID" value="CAK9257539.1"/>
    <property type="molecule type" value="Genomic_DNA"/>
</dbReference>
<dbReference type="Proteomes" id="UP001497444">
    <property type="component" value="Chromosome 10"/>
</dbReference>
<feature type="compositionally biased region" description="Acidic residues" evidence="1">
    <location>
        <begin position="33"/>
        <end position="43"/>
    </location>
</feature>
<keyword evidence="3" id="KW-1185">Reference proteome</keyword>
<evidence type="ECO:0000256" key="1">
    <source>
        <dbReference type="SAM" id="MobiDB-lite"/>
    </source>
</evidence>
<organism evidence="2 3">
    <name type="scientific">Sphagnum jensenii</name>
    <dbReference type="NCBI Taxonomy" id="128206"/>
    <lineage>
        <taxon>Eukaryota</taxon>
        <taxon>Viridiplantae</taxon>
        <taxon>Streptophyta</taxon>
        <taxon>Embryophyta</taxon>
        <taxon>Bryophyta</taxon>
        <taxon>Sphagnophytina</taxon>
        <taxon>Sphagnopsida</taxon>
        <taxon>Sphagnales</taxon>
        <taxon>Sphagnaceae</taxon>
        <taxon>Sphagnum</taxon>
    </lineage>
</organism>
<evidence type="ECO:0000313" key="3">
    <source>
        <dbReference type="Proteomes" id="UP001497444"/>
    </source>
</evidence>
<name>A0ABP0VST3_9BRYO</name>